<dbReference type="InterPro" id="IPR050482">
    <property type="entry name" value="Sensor_HK_TwoCompSys"/>
</dbReference>
<feature type="transmembrane region" description="Helical" evidence="4">
    <location>
        <begin position="392"/>
        <end position="412"/>
    </location>
</feature>
<dbReference type="Proteomes" id="UP001596472">
    <property type="component" value="Unassembled WGS sequence"/>
</dbReference>
<keyword evidence="1" id="KW-0808">Transferase</keyword>
<evidence type="ECO:0000256" key="1">
    <source>
        <dbReference type="ARBA" id="ARBA00022679"/>
    </source>
</evidence>
<reference evidence="8" key="1">
    <citation type="journal article" date="2019" name="Int. J. Syst. Evol. Microbiol.">
        <title>The Global Catalogue of Microorganisms (GCM) 10K type strain sequencing project: providing services to taxonomists for standard genome sequencing and annotation.</title>
        <authorList>
            <consortium name="The Broad Institute Genomics Platform"/>
            <consortium name="The Broad Institute Genome Sequencing Center for Infectious Disease"/>
            <person name="Wu L."/>
            <person name="Ma J."/>
        </authorList>
    </citation>
    <scope>NUCLEOTIDE SEQUENCE [LARGE SCALE GENOMIC DNA]</scope>
    <source>
        <strain evidence="8">CGMCC 4.1467</strain>
    </source>
</reference>
<protein>
    <submittedName>
        <fullName evidence="7">Sensor histidine kinase</fullName>
    </submittedName>
</protein>
<evidence type="ECO:0000259" key="6">
    <source>
        <dbReference type="Pfam" id="PF07730"/>
    </source>
</evidence>
<evidence type="ECO:0000313" key="7">
    <source>
        <dbReference type="EMBL" id="MFC7337780.1"/>
    </source>
</evidence>
<gene>
    <name evidence="7" type="ORF">ACFQY0_11370</name>
</gene>
<sequence length="630" mass="70207">MKNIDSRIQELETELSKLPVPSDTSSGTRRGFQTRGIEENEDLWVEIVLPQPASLDQVVLVPLLAKGAQGQIPGYGFPQRFLLQAFDADGDTHILIDETAENFPNPGIFPVSAACPRGVLISRIRLTATETWKRNAPQVLALAEMIALSGNRNLATKAEVRASSSREMYPTWSRSNLIDMETPLGLPVLPLPTETMSGWHSDVATRRDTQKQVTLDLGTTYKVDELRFVPARPARLSATAQYGFPSRFIVEASTQEDFSDSWLIHDQRESSLPPPGQNLLQFDLAGKPLRFVRMTSYRLRERSADYVLALGEMQAYVGNRNIAIGKTTIADESLENDRWGRVGLTDGLTAGGKLIELPKWFRGLEKRRRLENEKALLTAGRAKLLEESEKTLVFGSIVATCSFAVFAGLYVLRSKRQRRLDRELHRERLARDLHDELGSNLGSIALISSFAKEGEGDEAQMRRDLIEIEEVARESADSMRDMVELLGGGHAGAANDWLAVTNGLASRLLRDVKLDCRLPERPLLIEPDLETRREIYLFCKEVLHNIAKHADANFVSFHLKPKANGLRIEISDDGCGFDPSTVSQGHGLSNLQKRAAGLRASLSLESLPGRGTFISLDVPRGRRWRKPKTR</sequence>
<keyword evidence="2 7" id="KW-0418">Kinase</keyword>
<feature type="domain" description="Histidine kinase/HSP90-like ATPase" evidence="5">
    <location>
        <begin position="533"/>
        <end position="620"/>
    </location>
</feature>
<keyword evidence="8" id="KW-1185">Reference proteome</keyword>
<keyword evidence="3" id="KW-0902">Two-component regulatory system</keyword>
<dbReference type="Pfam" id="PF07730">
    <property type="entry name" value="HisKA_3"/>
    <property type="match status" value="1"/>
</dbReference>
<dbReference type="Gene3D" id="1.20.5.1930">
    <property type="match status" value="1"/>
</dbReference>
<evidence type="ECO:0000259" key="5">
    <source>
        <dbReference type="Pfam" id="PF02518"/>
    </source>
</evidence>
<keyword evidence="4" id="KW-1133">Transmembrane helix</keyword>
<dbReference type="GO" id="GO:0016301">
    <property type="term" value="F:kinase activity"/>
    <property type="evidence" value="ECO:0007669"/>
    <property type="project" value="UniProtKB-KW"/>
</dbReference>
<evidence type="ECO:0000313" key="8">
    <source>
        <dbReference type="Proteomes" id="UP001596472"/>
    </source>
</evidence>
<evidence type="ECO:0000256" key="4">
    <source>
        <dbReference type="SAM" id="Phobius"/>
    </source>
</evidence>
<dbReference type="EMBL" id="JBHTBS010000005">
    <property type="protein sequence ID" value="MFC7337780.1"/>
    <property type="molecule type" value="Genomic_DNA"/>
</dbReference>
<accession>A0ABW2L892</accession>
<dbReference type="InterPro" id="IPR003594">
    <property type="entry name" value="HATPase_dom"/>
</dbReference>
<comment type="caution">
    <text evidence="7">The sequence shown here is derived from an EMBL/GenBank/DDBJ whole genome shotgun (WGS) entry which is preliminary data.</text>
</comment>
<feature type="domain" description="Signal transduction histidine kinase subgroup 3 dimerisation and phosphoacceptor" evidence="6">
    <location>
        <begin position="426"/>
        <end position="486"/>
    </location>
</feature>
<evidence type="ECO:0000256" key="2">
    <source>
        <dbReference type="ARBA" id="ARBA00022777"/>
    </source>
</evidence>
<dbReference type="CDD" id="cd16917">
    <property type="entry name" value="HATPase_UhpB-NarQ-NarX-like"/>
    <property type="match status" value="1"/>
</dbReference>
<dbReference type="Pfam" id="PF02518">
    <property type="entry name" value="HATPase_c"/>
    <property type="match status" value="1"/>
</dbReference>
<evidence type="ECO:0000256" key="3">
    <source>
        <dbReference type="ARBA" id="ARBA00023012"/>
    </source>
</evidence>
<keyword evidence="4" id="KW-0472">Membrane</keyword>
<dbReference type="Gene3D" id="2.60.120.260">
    <property type="entry name" value="Galactose-binding domain-like"/>
    <property type="match status" value="1"/>
</dbReference>
<dbReference type="InterPro" id="IPR011712">
    <property type="entry name" value="Sig_transdc_His_kin_sub3_dim/P"/>
</dbReference>
<organism evidence="7 8">
    <name type="scientific">Haloferula chungangensis</name>
    <dbReference type="NCBI Taxonomy" id="1048331"/>
    <lineage>
        <taxon>Bacteria</taxon>
        <taxon>Pseudomonadati</taxon>
        <taxon>Verrucomicrobiota</taxon>
        <taxon>Verrucomicrobiia</taxon>
        <taxon>Verrucomicrobiales</taxon>
        <taxon>Verrucomicrobiaceae</taxon>
        <taxon>Haloferula</taxon>
    </lineage>
</organism>
<dbReference type="SUPFAM" id="SSF55874">
    <property type="entry name" value="ATPase domain of HSP90 chaperone/DNA topoisomerase II/histidine kinase"/>
    <property type="match status" value="1"/>
</dbReference>
<dbReference type="PANTHER" id="PTHR24421">
    <property type="entry name" value="NITRATE/NITRITE SENSOR PROTEIN NARX-RELATED"/>
    <property type="match status" value="1"/>
</dbReference>
<dbReference type="RefSeq" id="WP_379712402.1">
    <property type="nucleotide sequence ID" value="NZ_JBHTBS010000005.1"/>
</dbReference>
<dbReference type="Gene3D" id="3.30.565.10">
    <property type="entry name" value="Histidine kinase-like ATPase, C-terminal domain"/>
    <property type="match status" value="1"/>
</dbReference>
<name>A0ABW2L892_9BACT</name>
<dbReference type="InterPro" id="IPR036890">
    <property type="entry name" value="HATPase_C_sf"/>
</dbReference>
<proteinExistence type="predicted"/>
<keyword evidence="4" id="KW-0812">Transmembrane</keyword>